<dbReference type="CDD" id="cd03230">
    <property type="entry name" value="ABC_DR_subfamily_A"/>
    <property type="match status" value="1"/>
</dbReference>
<dbReference type="InterPro" id="IPR003593">
    <property type="entry name" value="AAA+_ATPase"/>
</dbReference>
<keyword evidence="2" id="KW-0813">Transport</keyword>
<dbReference type="InterPro" id="IPR027417">
    <property type="entry name" value="P-loop_NTPase"/>
</dbReference>
<comment type="similarity">
    <text evidence="1">Belongs to the ABC transporter superfamily.</text>
</comment>
<evidence type="ECO:0000313" key="6">
    <source>
        <dbReference type="EMBL" id="CUS35854.1"/>
    </source>
</evidence>
<evidence type="ECO:0000256" key="4">
    <source>
        <dbReference type="ARBA" id="ARBA00022840"/>
    </source>
</evidence>
<evidence type="ECO:0000259" key="5">
    <source>
        <dbReference type="PROSITE" id="PS50893"/>
    </source>
</evidence>
<dbReference type="SMART" id="SM00382">
    <property type="entry name" value="AAA"/>
    <property type="match status" value="1"/>
</dbReference>
<dbReference type="AlphaFoldDB" id="A0A0S4LG20"/>
<dbReference type="Pfam" id="PF00005">
    <property type="entry name" value="ABC_tran"/>
    <property type="match status" value="1"/>
</dbReference>
<keyword evidence="7" id="KW-1185">Reference proteome</keyword>
<keyword evidence="3" id="KW-0547">Nucleotide-binding</keyword>
<reference evidence="6 7" key="1">
    <citation type="submission" date="2015-10" db="EMBL/GenBank/DDBJ databases">
        <authorList>
            <person name="Gilbert D.G."/>
        </authorList>
    </citation>
    <scope>NUCLEOTIDE SEQUENCE [LARGE SCALE GENOMIC DNA]</scope>
    <source>
        <strain evidence="6">COMA1</strain>
    </source>
</reference>
<dbReference type="STRING" id="1742972.COMA1_20485"/>
<evidence type="ECO:0000256" key="2">
    <source>
        <dbReference type="ARBA" id="ARBA00022448"/>
    </source>
</evidence>
<protein>
    <submittedName>
        <fullName evidence="6">ABC-type transport system, ATPase component</fullName>
        <ecNumber evidence="6">3.6.3.-</ecNumber>
    </submittedName>
</protein>
<dbReference type="PANTHER" id="PTHR43335">
    <property type="entry name" value="ABC TRANSPORTER, ATP-BINDING PROTEIN"/>
    <property type="match status" value="1"/>
</dbReference>
<organism evidence="6 7">
    <name type="scientific">Candidatus Nitrospira nitrosa</name>
    <dbReference type="NCBI Taxonomy" id="1742972"/>
    <lineage>
        <taxon>Bacteria</taxon>
        <taxon>Pseudomonadati</taxon>
        <taxon>Nitrospirota</taxon>
        <taxon>Nitrospiria</taxon>
        <taxon>Nitrospirales</taxon>
        <taxon>Nitrospiraceae</taxon>
        <taxon>Nitrospira</taxon>
    </lineage>
</organism>
<gene>
    <name evidence="6" type="ORF">COMA1_20485</name>
</gene>
<dbReference type="RefSeq" id="WP_090748348.1">
    <property type="nucleotide sequence ID" value="NZ_CZQA01000008.1"/>
</dbReference>
<proteinExistence type="inferred from homology"/>
<dbReference type="PANTHER" id="PTHR43335:SF4">
    <property type="entry name" value="ABC TRANSPORTER, ATP-BINDING PROTEIN"/>
    <property type="match status" value="1"/>
</dbReference>
<feature type="domain" description="ABC transporter" evidence="5">
    <location>
        <begin position="2"/>
        <end position="231"/>
    </location>
</feature>
<accession>A0A0S4LG20</accession>
<sequence length="333" mass="36390">MIDVHNITKRYGHHTAIDRVTFSVAKGEVLAFLGPNGAGKTTTMRILTGFMPATEGTARVAGFDCTDQPLEVKRQIGYLPETPPVYQELTVTEYLTFVGQLRGMTGPNLTSALDQSIGRLELGTVRHRLIGNLSRGFRQRVGLAQALLHDPPVLILDEPTVGLDPKQIIEIRELIKSLAGSHSVILSTHILPEATAVCQRVVIINKGRIVAEDTPEQLSARLRQSEKVSLTLKSCPVDCEAKLRAIPGVLHVLPGQGGGTFLIECELGRDLRDELARVAVTNQWGLLELRTVSMTLEDVFLQLTRHEDHSTETTEATVSLAATDSTDGRVRNV</sequence>
<dbReference type="PROSITE" id="PS50893">
    <property type="entry name" value="ABC_TRANSPORTER_2"/>
    <property type="match status" value="1"/>
</dbReference>
<dbReference type="InterPro" id="IPR003439">
    <property type="entry name" value="ABC_transporter-like_ATP-bd"/>
</dbReference>
<dbReference type="Proteomes" id="UP000199032">
    <property type="component" value="Unassembled WGS sequence"/>
</dbReference>
<dbReference type="EC" id="3.6.3.-" evidence="6"/>
<dbReference type="GO" id="GO:0005524">
    <property type="term" value="F:ATP binding"/>
    <property type="evidence" value="ECO:0007669"/>
    <property type="project" value="UniProtKB-KW"/>
</dbReference>
<dbReference type="EMBL" id="CZQA01000008">
    <property type="protein sequence ID" value="CUS35854.1"/>
    <property type="molecule type" value="Genomic_DNA"/>
</dbReference>
<keyword evidence="6" id="KW-0378">Hydrolase</keyword>
<evidence type="ECO:0000256" key="1">
    <source>
        <dbReference type="ARBA" id="ARBA00005417"/>
    </source>
</evidence>
<evidence type="ECO:0000313" key="7">
    <source>
        <dbReference type="Proteomes" id="UP000199032"/>
    </source>
</evidence>
<dbReference type="GO" id="GO:0016887">
    <property type="term" value="F:ATP hydrolysis activity"/>
    <property type="evidence" value="ECO:0007669"/>
    <property type="project" value="InterPro"/>
</dbReference>
<dbReference type="Gene3D" id="3.40.50.300">
    <property type="entry name" value="P-loop containing nucleotide triphosphate hydrolases"/>
    <property type="match status" value="1"/>
</dbReference>
<name>A0A0S4LG20_9BACT</name>
<dbReference type="SUPFAM" id="SSF52540">
    <property type="entry name" value="P-loop containing nucleoside triphosphate hydrolases"/>
    <property type="match status" value="1"/>
</dbReference>
<dbReference type="OrthoDB" id="9775135at2"/>
<evidence type="ECO:0000256" key="3">
    <source>
        <dbReference type="ARBA" id="ARBA00022741"/>
    </source>
</evidence>
<keyword evidence="4" id="KW-0067">ATP-binding</keyword>